<comment type="catalytic activity">
    <reaction evidence="6">
        <text>arsenic triglutathione + [thioredoxin]-dithiol + S-adenosyl-L-methionine + 2 H2O = methylarsonous acid + [thioredoxin]-disulfide + 3 glutathione + S-adenosyl-L-homocysteine + H(+)</text>
        <dbReference type="Rhea" id="RHEA:69460"/>
        <dbReference type="Rhea" id="RHEA-COMP:10698"/>
        <dbReference type="Rhea" id="RHEA-COMP:10700"/>
        <dbReference type="ChEBI" id="CHEBI:15377"/>
        <dbReference type="ChEBI" id="CHEBI:15378"/>
        <dbReference type="ChEBI" id="CHEBI:17826"/>
        <dbReference type="ChEBI" id="CHEBI:29950"/>
        <dbReference type="ChEBI" id="CHEBI:50058"/>
        <dbReference type="ChEBI" id="CHEBI:57856"/>
        <dbReference type="ChEBI" id="CHEBI:57925"/>
        <dbReference type="ChEBI" id="CHEBI:59789"/>
        <dbReference type="ChEBI" id="CHEBI:183640"/>
        <dbReference type="EC" id="2.1.1.137"/>
    </reaction>
</comment>
<evidence type="ECO:0000256" key="4">
    <source>
        <dbReference type="ARBA" id="ARBA00034521"/>
    </source>
</evidence>
<dbReference type="RefSeq" id="WP_106759091.1">
    <property type="nucleotide sequence ID" value="NZ_PXWF02000271.1"/>
</dbReference>
<evidence type="ECO:0000256" key="3">
    <source>
        <dbReference type="ARBA" id="ARBA00034487"/>
    </source>
</evidence>
<dbReference type="EC" id="2.1.1.137" evidence="4"/>
<evidence type="ECO:0000256" key="6">
    <source>
        <dbReference type="ARBA" id="ARBA00047941"/>
    </source>
</evidence>
<protein>
    <recommendedName>
        <fullName evidence="5">Arsenite methyltransferase</fullName>
        <ecNumber evidence="4">2.1.1.137</ecNumber>
    </recommendedName>
</protein>
<dbReference type="GO" id="GO:0032259">
    <property type="term" value="P:methylation"/>
    <property type="evidence" value="ECO:0007669"/>
    <property type="project" value="UniProtKB-KW"/>
</dbReference>
<evidence type="ECO:0000256" key="7">
    <source>
        <dbReference type="ARBA" id="ARBA00047943"/>
    </source>
</evidence>
<dbReference type="CDD" id="cd02440">
    <property type="entry name" value="AdoMet_MTases"/>
    <property type="match status" value="1"/>
</dbReference>
<dbReference type="InterPro" id="IPR025714">
    <property type="entry name" value="Methyltranfer_dom"/>
</dbReference>
<dbReference type="Proteomes" id="UP000241421">
    <property type="component" value="Unassembled WGS sequence"/>
</dbReference>
<sequence>MHDIVQDIVQEYYGKILQNTGDLKTSACCDISQMPAWLKPLLARIHPEVMERYYGCGLVCPPLLEGCRILDLGSGSGRDVYALSQLVGATGEVIGVDMTEEQLAVARRHQAYHRDTVGYDNVRFLHGYIERLDELDLAAGSFDVIVSNCVVNLSPDKDAVLREVERLLKPGGEFYFSDVYADRRVPDAVRDDPVLYGECLGGALYWNDFLRLAKRHGFADPRLLEDRALEITNPELAARARGIGFHSATYRLFKLDQLESACEDYGQAVVYRGSIPGCADRFVLDKHHDIETGRVFPVCGNTWRMLHETRFHSHFDFIGDFNRHYGIFAACGTDMPFDRPARAAAAPCC</sequence>
<dbReference type="OrthoDB" id="9772751at2"/>
<accession>A0A2U2HGH7</accession>
<dbReference type="AlphaFoldDB" id="A0A2U2HGH7"/>
<evidence type="ECO:0000313" key="10">
    <source>
        <dbReference type="EMBL" id="PWF44031.1"/>
    </source>
</evidence>
<evidence type="ECO:0000256" key="1">
    <source>
        <dbReference type="ARBA" id="ARBA00022679"/>
    </source>
</evidence>
<keyword evidence="2" id="KW-0949">S-adenosyl-L-methionine</keyword>
<proteinExistence type="inferred from homology"/>
<keyword evidence="10" id="KW-0489">Methyltransferase</keyword>
<dbReference type="EMBL" id="PXWF02000271">
    <property type="protein sequence ID" value="PWF44031.1"/>
    <property type="molecule type" value="Genomic_DNA"/>
</dbReference>
<keyword evidence="1 10" id="KW-0808">Transferase</keyword>
<dbReference type="Gene3D" id="3.40.5.100">
    <property type="match status" value="1"/>
</dbReference>
<dbReference type="PANTHER" id="PTHR43675:SF8">
    <property type="entry name" value="ARSENITE METHYLTRANSFERASE"/>
    <property type="match status" value="1"/>
</dbReference>
<dbReference type="Pfam" id="PF13847">
    <property type="entry name" value="Methyltransf_31"/>
    <property type="match status" value="1"/>
</dbReference>
<dbReference type="GO" id="GO:0030791">
    <property type="term" value="F:arsenite methyltransferase activity"/>
    <property type="evidence" value="ECO:0007669"/>
    <property type="project" value="UniProtKB-EC"/>
</dbReference>
<dbReference type="InterPro" id="IPR029063">
    <property type="entry name" value="SAM-dependent_MTases_sf"/>
</dbReference>
<evidence type="ECO:0000256" key="5">
    <source>
        <dbReference type="ARBA" id="ARBA00034545"/>
    </source>
</evidence>
<organism evidence="10 11">
    <name type="scientific">Massilia glaciei</name>
    <dbReference type="NCBI Taxonomy" id="1524097"/>
    <lineage>
        <taxon>Bacteria</taxon>
        <taxon>Pseudomonadati</taxon>
        <taxon>Pseudomonadota</taxon>
        <taxon>Betaproteobacteria</taxon>
        <taxon>Burkholderiales</taxon>
        <taxon>Oxalobacteraceae</taxon>
        <taxon>Telluria group</taxon>
        <taxon>Massilia</taxon>
    </lineage>
</organism>
<evidence type="ECO:0000256" key="8">
    <source>
        <dbReference type="ARBA" id="ARBA00048428"/>
    </source>
</evidence>
<dbReference type="SUPFAM" id="SSF53335">
    <property type="entry name" value="S-adenosyl-L-methionine-dependent methyltransferases"/>
    <property type="match status" value="1"/>
</dbReference>
<evidence type="ECO:0000259" key="9">
    <source>
        <dbReference type="Pfam" id="PF13847"/>
    </source>
</evidence>
<keyword evidence="11" id="KW-1185">Reference proteome</keyword>
<feature type="domain" description="Methyltransferase" evidence="9">
    <location>
        <begin position="65"/>
        <end position="216"/>
    </location>
</feature>
<comment type="catalytic activity">
    <reaction evidence="8">
        <text>arsenic triglutathione + 3 [thioredoxin]-dithiol + 3 S-adenosyl-L-methionine = trimethylarsine + 3 [thioredoxin]-disulfide + 3 glutathione + 3 S-adenosyl-L-homocysteine + 3 H(+)</text>
        <dbReference type="Rhea" id="RHEA:69432"/>
        <dbReference type="Rhea" id="RHEA-COMP:10698"/>
        <dbReference type="Rhea" id="RHEA-COMP:10700"/>
        <dbReference type="ChEBI" id="CHEBI:15378"/>
        <dbReference type="ChEBI" id="CHEBI:27130"/>
        <dbReference type="ChEBI" id="CHEBI:29950"/>
        <dbReference type="ChEBI" id="CHEBI:50058"/>
        <dbReference type="ChEBI" id="CHEBI:57856"/>
        <dbReference type="ChEBI" id="CHEBI:57925"/>
        <dbReference type="ChEBI" id="CHEBI:59789"/>
        <dbReference type="ChEBI" id="CHEBI:183640"/>
        <dbReference type="EC" id="2.1.1.137"/>
    </reaction>
</comment>
<evidence type="ECO:0000256" key="2">
    <source>
        <dbReference type="ARBA" id="ARBA00022691"/>
    </source>
</evidence>
<comment type="caution">
    <text evidence="10">The sequence shown here is derived from an EMBL/GenBank/DDBJ whole genome shotgun (WGS) entry which is preliminary data.</text>
</comment>
<reference evidence="10 11" key="1">
    <citation type="submission" date="2018-04" db="EMBL/GenBank/DDBJ databases">
        <title>Massilia violaceinigra sp. nov., a novel purple-pigmented bacterium isolated from Tianshan glacier, Xinjiang, China.</title>
        <authorList>
            <person name="Wang H."/>
        </authorList>
    </citation>
    <scope>NUCLEOTIDE SEQUENCE [LARGE SCALE GENOMIC DNA]</scope>
    <source>
        <strain evidence="10 11">B448-2</strain>
    </source>
</reference>
<comment type="catalytic activity">
    <reaction evidence="7">
        <text>arsenic triglutathione + 2 [thioredoxin]-dithiol + 2 S-adenosyl-L-methionine + H2O = dimethylarsinous acid + 2 [thioredoxin]-disulfide + 3 glutathione + 2 S-adenosyl-L-homocysteine + 2 H(+)</text>
        <dbReference type="Rhea" id="RHEA:69464"/>
        <dbReference type="Rhea" id="RHEA-COMP:10698"/>
        <dbReference type="Rhea" id="RHEA-COMP:10700"/>
        <dbReference type="ChEBI" id="CHEBI:15377"/>
        <dbReference type="ChEBI" id="CHEBI:15378"/>
        <dbReference type="ChEBI" id="CHEBI:23808"/>
        <dbReference type="ChEBI" id="CHEBI:29950"/>
        <dbReference type="ChEBI" id="CHEBI:50058"/>
        <dbReference type="ChEBI" id="CHEBI:57856"/>
        <dbReference type="ChEBI" id="CHEBI:57925"/>
        <dbReference type="ChEBI" id="CHEBI:59789"/>
        <dbReference type="ChEBI" id="CHEBI:183640"/>
        <dbReference type="EC" id="2.1.1.137"/>
    </reaction>
</comment>
<comment type="similarity">
    <text evidence="3">Belongs to the methyltransferase superfamily. Arsenite methyltransferase family.</text>
</comment>
<dbReference type="PANTHER" id="PTHR43675">
    <property type="entry name" value="ARSENITE METHYLTRANSFERASE"/>
    <property type="match status" value="1"/>
</dbReference>
<evidence type="ECO:0000313" key="11">
    <source>
        <dbReference type="Proteomes" id="UP000241421"/>
    </source>
</evidence>
<gene>
    <name evidence="10" type="ORF">C7C56_019780</name>
</gene>
<name>A0A2U2HGH7_9BURK</name>
<dbReference type="InterPro" id="IPR026669">
    <property type="entry name" value="Arsenite_MeTrfase-like"/>
</dbReference>
<dbReference type="Gene3D" id="3.40.50.150">
    <property type="entry name" value="Vaccinia Virus protein VP39"/>
    <property type="match status" value="1"/>
</dbReference>